<protein>
    <recommendedName>
        <fullName evidence="4">holocytochrome-c synthase</fullName>
        <ecNumber evidence="4">4.4.1.17</ecNumber>
    </recommendedName>
</protein>
<dbReference type="GO" id="GO:0046872">
    <property type="term" value="F:metal ion binding"/>
    <property type="evidence" value="ECO:0007669"/>
    <property type="project" value="UniProtKB-KW"/>
</dbReference>
<dbReference type="Pfam" id="PF13523">
    <property type="entry name" value="Acetyltransf_8"/>
    <property type="match status" value="1"/>
</dbReference>
<feature type="region of interest" description="Disordered" evidence="12">
    <location>
        <begin position="572"/>
        <end position="601"/>
    </location>
</feature>
<dbReference type="Proteomes" id="UP000033483">
    <property type="component" value="Unassembled WGS sequence"/>
</dbReference>
<organism evidence="13 14">
    <name type="scientific">Thielaviopsis punctulata</name>
    <dbReference type="NCBI Taxonomy" id="72032"/>
    <lineage>
        <taxon>Eukaryota</taxon>
        <taxon>Fungi</taxon>
        <taxon>Dikarya</taxon>
        <taxon>Ascomycota</taxon>
        <taxon>Pezizomycotina</taxon>
        <taxon>Sordariomycetes</taxon>
        <taxon>Hypocreomycetidae</taxon>
        <taxon>Microascales</taxon>
        <taxon>Ceratocystidaceae</taxon>
        <taxon>Thielaviopsis</taxon>
    </lineage>
</organism>
<dbReference type="Pfam" id="PF01265">
    <property type="entry name" value="Cyto_heme_lyase"/>
    <property type="match status" value="1"/>
</dbReference>
<evidence type="ECO:0000256" key="7">
    <source>
        <dbReference type="ARBA" id="ARBA00022792"/>
    </source>
</evidence>
<comment type="caution">
    <text evidence="13">The sequence shown here is derived from an EMBL/GenBank/DDBJ whole genome shotgun (WGS) entry which is preliminary data.</text>
</comment>
<evidence type="ECO:0000256" key="5">
    <source>
        <dbReference type="ARBA" id="ARBA00022617"/>
    </source>
</evidence>
<keyword evidence="5" id="KW-0349">Heme</keyword>
<evidence type="ECO:0000256" key="2">
    <source>
        <dbReference type="ARBA" id="ARBA00007255"/>
    </source>
</evidence>
<evidence type="ECO:0000256" key="3">
    <source>
        <dbReference type="ARBA" id="ARBA00009893"/>
    </source>
</evidence>
<evidence type="ECO:0000256" key="1">
    <source>
        <dbReference type="ARBA" id="ARBA00004273"/>
    </source>
</evidence>
<comment type="similarity">
    <text evidence="3">Belongs to the lysine N-acyltransferase MbtK family.</text>
</comment>
<evidence type="ECO:0000256" key="8">
    <source>
        <dbReference type="ARBA" id="ARBA00023004"/>
    </source>
</evidence>
<evidence type="ECO:0000313" key="13">
    <source>
        <dbReference type="EMBL" id="KKA29672.1"/>
    </source>
</evidence>
<keyword evidence="6" id="KW-0479">Metal-binding</keyword>
<dbReference type="GO" id="GO:0016410">
    <property type="term" value="F:N-acyltransferase activity"/>
    <property type="evidence" value="ECO:0007669"/>
    <property type="project" value="TreeGrafter"/>
</dbReference>
<comment type="similarity">
    <text evidence="2">Belongs to the cytochrome c-type heme lyase family.</text>
</comment>
<evidence type="ECO:0000256" key="4">
    <source>
        <dbReference type="ARBA" id="ARBA00012218"/>
    </source>
</evidence>
<dbReference type="PROSITE" id="PS00822">
    <property type="entry name" value="CYTO_HEME_LYASE_2"/>
    <property type="match status" value="1"/>
</dbReference>
<reference evidence="13 14" key="1">
    <citation type="submission" date="2015-03" db="EMBL/GenBank/DDBJ databases">
        <authorList>
            <person name="Radwan O."/>
            <person name="Al-Naeli F.A."/>
            <person name="Rendon G.A."/>
            <person name="Fields C."/>
        </authorList>
    </citation>
    <scope>NUCLEOTIDE SEQUENCE [LARGE SCALE GENOMIC DNA]</scope>
    <source>
        <strain evidence="13">CR-DP1</strain>
    </source>
</reference>
<dbReference type="PANTHER" id="PTHR31438">
    <property type="entry name" value="LYSINE N-ACYLTRANSFERASE C17G9.06C-RELATED"/>
    <property type="match status" value="1"/>
</dbReference>
<dbReference type="GO" id="GO:0004408">
    <property type="term" value="F:holocytochrome-c synthase activity"/>
    <property type="evidence" value="ECO:0007669"/>
    <property type="project" value="UniProtKB-EC"/>
</dbReference>
<dbReference type="SUPFAM" id="SSF55729">
    <property type="entry name" value="Acyl-CoA N-acyltransferases (Nat)"/>
    <property type="match status" value="1"/>
</dbReference>
<keyword evidence="9" id="KW-0496">Mitochondrion</keyword>
<comment type="subcellular location">
    <subcellularLocation>
        <location evidence="1">Mitochondrion inner membrane</location>
    </subcellularLocation>
</comment>
<dbReference type="EMBL" id="LAEV01000758">
    <property type="protein sequence ID" value="KKA29672.1"/>
    <property type="molecule type" value="Genomic_DNA"/>
</dbReference>
<evidence type="ECO:0000256" key="12">
    <source>
        <dbReference type="SAM" id="MobiDB-lite"/>
    </source>
</evidence>
<sequence>MVSRRVRLPNGQKFTASEDFAGIIFKSTNNALPEWTITVAAQNASTAPLTPEPPAVDSERSSKRHCFGTLYTPTLENDSLYISSVSAQNAEFMAPVSTQELALMLYTSLYWYFQQPAPRKTTNPKAAHSTPIAGKPLGEWRVTIPRQGCLEDPEVMAELESMGLVSSMDSTVGIDEAAGWDNMFVTQRMFWQLPESLFLQSSRRHAYPPALMYIRTNGILHPVRPKPPRMGEAFYHRFVPSIGEFISFRVASTSPQPVRYTGPRESSVLVNDHLRAMSDMQLIKRWMAKPRVKEFWGDYTDDFLPVALKTPGSIPVIGLWDGVPFGFFQVYWVKEDILGQHVGGAVADGFDRGLHVFIGEDWARGRVPQWLSSLAHWCFTSENRTMSVCLEPRVDNARFLKRLEENGFYRERQVTFPHKQSWMFWPLSTGIPPTEYSTARAKMGASETCPVDHKAMAAAKPASPSADVCPVDHKAAKPASPSADVCPVDHTAREAWLKQARAASAAAEAAAPSAPAAPSTAASSTAATHRKSWSATLWSYVPFTTSSAPTPPPAPPARRGSALGVDREISTIPRASPATDGQGPVRAGPSNHEVETGADPVSGNWIYPSEKMFFDAMKRKGLDARANDMKTVVPIHNAVNERAWQEIKEWEAPYLAASKCAGPKLHSFAGLSTQLTPRARFNSLLGYQTPFDRHDWVVDRCGQTIDYVIDFYPGKPKPNGMPSFYLDVRPKLNSWEGVKMRFLRGIGVY</sequence>
<keyword evidence="8" id="KW-0408">Iron</keyword>
<dbReference type="OrthoDB" id="448427at2759"/>
<evidence type="ECO:0000256" key="6">
    <source>
        <dbReference type="ARBA" id="ARBA00022723"/>
    </source>
</evidence>
<evidence type="ECO:0000256" key="10">
    <source>
        <dbReference type="ARBA" id="ARBA00023136"/>
    </source>
</evidence>
<keyword evidence="14" id="KW-1185">Reference proteome</keyword>
<dbReference type="Gene3D" id="3.40.630.30">
    <property type="match status" value="1"/>
</dbReference>
<keyword evidence="11" id="KW-0456">Lyase</keyword>
<accession>A0A0F4ZGP3</accession>
<dbReference type="PANTHER" id="PTHR31438:SF1">
    <property type="entry name" value="LYSINE N-ACYLTRANSFERASE C17G9.06C-RELATED"/>
    <property type="match status" value="1"/>
</dbReference>
<keyword evidence="10" id="KW-0472">Membrane</keyword>
<dbReference type="EC" id="4.4.1.17" evidence="4"/>
<evidence type="ECO:0000256" key="11">
    <source>
        <dbReference type="ARBA" id="ARBA00023239"/>
    </source>
</evidence>
<dbReference type="InterPro" id="IPR000511">
    <property type="entry name" value="Holocyt_c/c1_synthase"/>
</dbReference>
<gene>
    <name evidence="13" type="ORF">TD95_001360</name>
</gene>
<proteinExistence type="inferred from homology"/>
<dbReference type="GO" id="GO:0005743">
    <property type="term" value="C:mitochondrial inner membrane"/>
    <property type="evidence" value="ECO:0007669"/>
    <property type="project" value="UniProtKB-SubCell"/>
</dbReference>
<keyword evidence="7" id="KW-0999">Mitochondrion inner membrane</keyword>
<dbReference type="PROSITE" id="PS00821">
    <property type="entry name" value="CYTO_HEME_LYASE_1"/>
    <property type="match status" value="1"/>
</dbReference>
<evidence type="ECO:0000256" key="9">
    <source>
        <dbReference type="ARBA" id="ARBA00023128"/>
    </source>
</evidence>
<name>A0A0F4ZGP3_9PEZI</name>
<evidence type="ECO:0000313" key="14">
    <source>
        <dbReference type="Proteomes" id="UP000033483"/>
    </source>
</evidence>
<dbReference type="AlphaFoldDB" id="A0A0F4ZGP3"/>
<dbReference type="InterPro" id="IPR016181">
    <property type="entry name" value="Acyl_CoA_acyltransferase"/>
</dbReference>